<dbReference type="OrthoDB" id="413649at2759"/>
<dbReference type="PIRSF" id="PIRSF036794">
    <property type="entry name" value="UCP_erythr_ester"/>
    <property type="match status" value="1"/>
</dbReference>
<protein>
    <recommendedName>
        <fullName evidence="3">Erythromycin esterase</fullName>
    </recommendedName>
</protein>
<dbReference type="Pfam" id="PF05139">
    <property type="entry name" value="Erythro_esteras"/>
    <property type="match status" value="1"/>
</dbReference>
<dbReference type="InterPro" id="IPR052036">
    <property type="entry name" value="Hydrolase/PRTase-associated"/>
</dbReference>
<proteinExistence type="predicted"/>
<sequence>MPIKPKMSHLQTLLTTAAHPLPPIHHPTFASHFDSLLSSSRITLLGDGSHGTSQFYSARAEITKRLITHHGVTTIAIEADWPDAETIDRYIRQRPAPKPSSSSSASQPPFQRFPTWMWRNRETFDLIEWLRTYNASRPAAQQVGFYGLDLYSLGTSIRAVTDYLDRIDPAAGKEARRRYGCLQPWVEDPTAYGLASLRGMADCEKGVVDMLRDLLQRRLEYTELDPHDGEEYHSSQQNAYLVRDAERYYKAMYYSSAESWTLRDTHMVDTLRRVLRRKGPAGKAVVWAHNSHCGDARYTGMGRGGREVNIGQLCREQFGDGDGDGEVVLVGCGTHAGTVAAAREWDEKMEVMKVRPSREDSWEWLAHRTGVESFVWDLRGMKGNGELRELMERENRLERFIGVIYRPETERMSHYSEVDLLDQFDAYVWFDRTDAVQPLETGQPKTAMGTEETYPFGL</sequence>
<dbReference type="GO" id="GO:0046677">
    <property type="term" value="P:response to antibiotic"/>
    <property type="evidence" value="ECO:0007669"/>
    <property type="project" value="InterPro"/>
</dbReference>
<dbReference type="CDD" id="cd14728">
    <property type="entry name" value="Ere-like"/>
    <property type="match status" value="1"/>
</dbReference>
<dbReference type="InterPro" id="IPR007815">
    <property type="entry name" value="Emycin_Estase"/>
</dbReference>
<dbReference type="STRING" id="1448316.A0A395H1L9"/>
<gene>
    <name evidence="1" type="ORF">BO80DRAFT_407947</name>
</gene>
<dbReference type="Proteomes" id="UP000249402">
    <property type="component" value="Unassembled WGS sequence"/>
</dbReference>
<keyword evidence="2" id="KW-1185">Reference proteome</keyword>
<organism evidence="1 2">
    <name type="scientific">Aspergillus ibericus CBS 121593</name>
    <dbReference type="NCBI Taxonomy" id="1448316"/>
    <lineage>
        <taxon>Eukaryota</taxon>
        <taxon>Fungi</taxon>
        <taxon>Dikarya</taxon>
        <taxon>Ascomycota</taxon>
        <taxon>Pezizomycotina</taxon>
        <taxon>Eurotiomycetes</taxon>
        <taxon>Eurotiomycetidae</taxon>
        <taxon>Eurotiales</taxon>
        <taxon>Aspergillaceae</taxon>
        <taxon>Aspergillus</taxon>
        <taxon>Aspergillus subgen. Circumdati</taxon>
    </lineage>
</organism>
<name>A0A395H1L9_9EURO</name>
<evidence type="ECO:0000313" key="1">
    <source>
        <dbReference type="EMBL" id="RAL00738.1"/>
    </source>
</evidence>
<evidence type="ECO:0008006" key="3">
    <source>
        <dbReference type="Google" id="ProtNLM"/>
    </source>
</evidence>
<dbReference type="RefSeq" id="XP_025575065.1">
    <property type="nucleotide sequence ID" value="XM_025717824.1"/>
</dbReference>
<dbReference type="SUPFAM" id="SSF159501">
    <property type="entry name" value="EreA/ChaN-like"/>
    <property type="match status" value="1"/>
</dbReference>
<dbReference type="VEuPathDB" id="FungiDB:BO80DRAFT_407947"/>
<dbReference type="PANTHER" id="PTHR31299">
    <property type="entry name" value="ESTERASE, PUTATIVE (AFU_ORTHOLOGUE AFUA_1G05850)-RELATED"/>
    <property type="match status" value="1"/>
</dbReference>
<dbReference type="Gene3D" id="3.40.1660.10">
    <property type="entry name" value="EreA-like (biosynthetic domain)"/>
    <property type="match status" value="1"/>
</dbReference>
<dbReference type="PANTHER" id="PTHR31299:SF0">
    <property type="entry name" value="ESTERASE, PUTATIVE (AFU_ORTHOLOGUE AFUA_1G05850)-RELATED"/>
    <property type="match status" value="1"/>
</dbReference>
<dbReference type="AlphaFoldDB" id="A0A395H1L9"/>
<dbReference type="InterPro" id="IPR014622">
    <property type="entry name" value="UCP036794_erythomycin"/>
</dbReference>
<dbReference type="GeneID" id="37222689"/>
<accession>A0A395H1L9</accession>
<dbReference type="Gene3D" id="3.30.1870.10">
    <property type="entry name" value="EreA-like, domain 2"/>
    <property type="match status" value="1"/>
</dbReference>
<evidence type="ECO:0000313" key="2">
    <source>
        <dbReference type="Proteomes" id="UP000249402"/>
    </source>
</evidence>
<reference evidence="1 2" key="1">
    <citation type="submission" date="2018-02" db="EMBL/GenBank/DDBJ databases">
        <title>The genomes of Aspergillus section Nigri reveals drivers in fungal speciation.</title>
        <authorList>
            <consortium name="DOE Joint Genome Institute"/>
            <person name="Vesth T.C."/>
            <person name="Nybo J."/>
            <person name="Theobald S."/>
            <person name="Brandl J."/>
            <person name="Frisvad J.C."/>
            <person name="Nielsen K.F."/>
            <person name="Lyhne E.K."/>
            <person name="Kogle M.E."/>
            <person name="Kuo A."/>
            <person name="Riley R."/>
            <person name="Clum A."/>
            <person name="Nolan M."/>
            <person name="Lipzen A."/>
            <person name="Salamov A."/>
            <person name="Henrissat B."/>
            <person name="Wiebenga A."/>
            <person name="De vries R.P."/>
            <person name="Grigoriev I.V."/>
            <person name="Mortensen U.H."/>
            <person name="Andersen M.R."/>
            <person name="Baker S.E."/>
        </authorList>
    </citation>
    <scope>NUCLEOTIDE SEQUENCE [LARGE SCALE GENOMIC DNA]</scope>
    <source>
        <strain evidence="1 2">CBS 121593</strain>
    </source>
</reference>
<dbReference type="EMBL" id="KZ824439">
    <property type="protein sequence ID" value="RAL00738.1"/>
    <property type="molecule type" value="Genomic_DNA"/>
</dbReference>